<feature type="non-terminal residue" evidence="4">
    <location>
        <position position="1"/>
    </location>
</feature>
<organism evidence="4">
    <name type="scientific">marine sediment metagenome</name>
    <dbReference type="NCBI Taxonomy" id="412755"/>
    <lineage>
        <taxon>unclassified sequences</taxon>
        <taxon>metagenomes</taxon>
        <taxon>ecological metagenomes</taxon>
    </lineage>
</organism>
<evidence type="ECO:0000259" key="3">
    <source>
        <dbReference type="Pfam" id="PF01555"/>
    </source>
</evidence>
<dbReference type="GO" id="GO:0008170">
    <property type="term" value="F:N-methyltransferase activity"/>
    <property type="evidence" value="ECO:0007669"/>
    <property type="project" value="InterPro"/>
</dbReference>
<keyword evidence="1" id="KW-0489">Methyltransferase</keyword>
<dbReference type="Pfam" id="PF01555">
    <property type="entry name" value="N6_N4_Mtase"/>
    <property type="match status" value="1"/>
</dbReference>
<dbReference type="GO" id="GO:0032259">
    <property type="term" value="P:methylation"/>
    <property type="evidence" value="ECO:0007669"/>
    <property type="project" value="UniProtKB-KW"/>
</dbReference>
<dbReference type="InterPro" id="IPR029063">
    <property type="entry name" value="SAM-dependent_MTases_sf"/>
</dbReference>
<gene>
    <name evidence="4" type="ORF">S03H2_42233</name>
</gene>
<evidence type="ECO:0000313" key="4">
    <source>
        <dbReference type="EMBL" id="GAH75456.1"/>
    </source>
</evidence>
<accession>X1HZA9</accession>
<name>X1HZA9_9ZZZZ</name>
<dbReference type="InterPro" id="IPR001091">
    <property type="entry name" value="RM_Methyltransferase"/>
</dbReference>
<dbReference type="EMBL" id="BARU01026275">
    <property type="protein sequence ID" value="GAH75456.1"/>
    <property type="molecule type" value="Genomic_DNA"/>
</dbReference>
<dbReference type="PRINTS" id="PR00508">
    <property type="entry name" value="S21N4MTFRASE"/>
</dbReference>
<proteinExistence type="predicted"/>
<dbReference type="Gene3D" id="3.40.50.150">
    <property type="entry name" value="Vaccinia Virus protein VP39"/>
    <property type="match status" value="1"/>
</dbReference>
<evidence type="ECO:0000256" key="1">
    <source>
        <dbReference type="ARBA" id="ARBA00022603"/>
    </source>
</evidence>
<evidence type="ECO:0000256" key="2">
    <source>
        <dbReference type="ARBA" id="ARBA00022679"/>
    </source>
</evidence>
<sequence>PQKSIDMILCDLPYGTTRNKWDSVIPLEKLWREYDRVIKDNGAIVLTAQGLFTAKLILSNEKIFKYKIVWVKSKPTNFLNAKKQPLRKHEDVCIFYKNQPTYNPQMTMGEPYNKGVRKDQYSGSYGDFKPREVKSNGERYPCDVIYFKTAESEGEVLHPTQKPVELGRYLIRTFTNPGDVVLDNACGSGSFLVSAVLENRKFIGIEKNEDVLLHKKDQIDYLEISYKRIEVALQKMQQKTIVFEEV</sequence>
<keyword evidence="2" id="KW-0808">Transferase</keyword>
<comment type="caution">
    <text evidence="4">The sequence shown here is derived from an EMBL/GenBank/DDBJ whole genome shotgun (WGS) entry which is preliminary data.</text>
</comment>
<feature type="domain" description="DNA methylase N-4/N-6" evidence="3">
    <location>
        <begin position="5"/>
        <end position="211"/>
    </location>
</feature>
<dbReference type="AlphaFoldDB" id="X1HZA9"/>
<dbReference type="InterPro" id="IPR002941">
    <property type="entry name" value="DNA_methylase_N4/N6"/>
</dbReference>
<protein>
    <recommendedName>
        <fullName evidence="3">DNA methylase N-4/N-6 domain-containing protein</fullName>
    </recommendedName>
</protein>
<dbReference type="SUPFAM" id="SSF53335">
    <property type="entry name" value="S-adenosyl-L-methionine-dependent methyltransferases"/>
    <property type="match status" value="1"/>
</dbReference>
<reference evidence="4" key="1">
    <citation type="journal article" date="2014" name="Front. Microbiol.">
        <title>High frequency of phylogenetically diverse reductive dehalogenase-homologous genes in deep subseafloor sedimentary metagenomes.</title>
        <authorList>
            <person name="Kawai M."/>
            <person name="Futagami T."/>
            <person name="Toyoda A."/>
            <person name="Takaki Y."/>
            <person name="Nishi S."/>
            <person name="Hori S."/>
            <person name="Arai W."/>
            <person name="Tsubouchi T."/>
            <person name="Morono Y."/>
            <person name="Uchiyama I."/>
            <person name="Ito T."/>
            <person name="Fujiyama A."/>
            <person name="Inagaki F."/>
            <person name="Takami H."/>
        </authorList>
    </citation>
    <scope>NUCLEOTIDE SEQUENCE</scope>
    <source>
        <strain evidence="4">Expedition CK06-06</strain>
    </source>
</reference>
<dbReference type="GO" id="GO:0003677">
    <property type="term" value="F:DNA binding"/>
    <property type="evidence" value="ECO:0007669"/>
    <property type="project" value="InterPro"/>
</dbReference>